<feature type="compositionally biased region" description="Basic and acidic residues" evidence="1">
    <location>
        <begin position="57"/>
        <end position="75"/>
    </location>
</feature>
<proteinExistence type="predicted"/>
<feature type="compositionally biased region" description="Acidic residues" evidence="1">
    <location>
        <begin position="95"/>
        <end position="113"/>
    </location>
</feature>
<gene>
    <name evidence="2" type="ORF">CCAM_LOCUS1642</name>
</gene>
<feature type="region of interest" description="Disordered" evidence="1">
    <location>
        <begin position="1"/>
        <end position="23"/>
    </location>
</feature>
<name>A0A484KDE8_9ASTE</name>
<evidence type="ECO:0000313" key="3">
    <source>
        <dbReference type="Proteomes" id="UP000595140"/>
    </source>
</evidence>
<dbReference type="Proteomes" id="UP000595140">
    <property type="component" value="Unassembled WGS sequence"/>
</dbReference>
<accession>A0A484KDE8</accession>
<protein>
    <submittedName>
        <fullName evidence="2">Uncharacterized protein</fullName>
    </submittedName>
</protein>
<keyword evidence="3" id="KW-1185">Reference proteome</keyword>
<dbReference type="EMBL" id="OOIL02000049">
    <property type="protein sequence ID" value="VFQ59866.1"/>
    <property type="molecule type" value="Genomic_DNA"/>
</dbReference>
<reference evidence="2 3" key="1">
    <citation type="submission" date="2018-04" db="EMBL/GenBank/DDBJ databases">
        <authorList>
            <person name="Vogel A."/>
        </authorList>
    </citation>
    <scope>NUCLEOTIDE SEQUENCE [LARGE SCALE GENOMIC DNA]</scope>
</reference>
<sequence>MTTAGKSAVVVEGSPQSNARAGGVCDLKRKAEFIKSASPVRRSGRLMLVQLKKRPKRDAEHVDLGEENDDGSKDVDDVDKEDKDDDEVMGCAGNDVEDPEHEGDSSDSDDDFEEPPKKNISVDIPQPVNSKVAAVVKKRKDGLRKMKEKYMRIRTRSSPHVLQGVLDITSKSRR</sequence>
<feature type="region of interest" description="Disordered" evidence="1">
    <location>
        <begin position="44"/>
        <end position="126"/>
    </location>
</feature>
<dbReference type="AlphaFoldDB" id="A0A484KDE8"/>
<feature type="compositionally biased region" description="Acidic residues" evidence="1">
    <location>
        <begin position="76"/>
        <end position="88"/>
    </location>
</feature>
<evidence type="ECO:0000313" key="2">
    <source>
        <dbReference type="EMBL" id="VFQ59866.1"/>
    </source>
</evidence>
<organism evidence="2 3">
    <name type="scientific">Cuscuta campestris</name>
    <dbReference type="NCBI Taxonomy" id="132261"/>
    <lineage>
        <taxon>Eukaryota</taxon>
        <taxon>Viridiplantae</taxon>
        <taxon>Streptophyta</taxon>
        <taxon>Embryophyta</taxon>
        <taxon>Tracheophyta</taxon>
        <taxon>Spermatophyta</taxon>
        <taxon>Magnoliopsida</taxon>
        <taxon>eudicotyledons</taxon>
        <taxon>Gunneridae</taxon>
        <taxon>Pentapetalae</taxon>
        <taxon>asterids</taxon>
        <taxon>lamiids</taxon>
        <taxon>Solanales</taxon>
        <taxon>Convolvulaceae</taxon>
        <taxon>Cuscuteae</taxon>
        <taxon>Cuscuta</taxon>
        <taxon>Cuscuta subgen. Grammica</taxon>
        <taxon>Cuscuta sect. Cleistogrammica</taxon>
    </lineage>
</organism>
<evidence type="ECO:0000256" key="1">
    <source>
        <dbReference type="SAM" id="MobiDB-lite"/>
    </source>
</evidence>